<evidence type="ECO:0000313" key="2">
    <source>
        <dbReference type="Proteomes" id="UP000182693"/>
    </source>
</evidence>
<sequence length="88" mass="10291">MITLERWQNLPKRDQLGHIASEIKRALSMENDKDIFIQIIERAFYLIDLSLNDPKWRGNPLPLLVLRDGLAKIYIGEEQNLEKIYAAL</sequence>
<dbReference type="Proteomes" id="UP000182693">
    <property type="component" value="Unassembled WGS sequence"/>
</dbReference>
<proteinExistence type="predicted"/>
<comment type="caution">
    <text evidence="1">The sequence shown here is derived from an EMBL/GenBank/DDBJ whole genome shotgun (WGS) entry which is preliminary data.</text>
</comment>
<dbReference type="EMBL" id="MNWX01000020">
    <property type="protein sequence ID" value="OIO65363.1"/>
    <property type="molecule type" value="Genomic_DNA"/>
</dbReference>
<accession>A0A1J4XVI7</accession>
<reference evidence="1 2" key="1">
    <citation type="journal article" date="2016" name="Environ. Microbiol.">
        <title>Genomic resolution of a cold subsurface aquifer community provides metabolic insights for novel microbes adapted to high CO concentrations.</title>
        <authorList>
            <person name="Probst A.J."/>
            <person name="Castelle C.J."/>
            <person name="Singh A."/>
            <person name="Brown C.T."/>
            <person name="Anantharaman K."/>
            <person name="Sharon I."/>
            <person name="Hug L.A."/>
            <person name="Burstein D."/>
            <person name="Emerson J.B."/>
            <person name="Thomas B.C."/>
            <person name="Banfield J.F."/>
        </authorList>
    </citation>
    <scope>NUCLEOTIDE SEQUENCE [LARGE SCALE GENOMIC DNA]</scope>
    <source>
        <strain evidence="1">CG1_02_39_135</strain>
    </source>
</reference>
<protein>
    <submittedName>
        <fullName evidence="1">Uncharacterized protein</fullName>
    </submittedName>
</protein>
<gene>
    <name evidence="1" type="ORF">AUJ30_01130</name>
</gene>
<dbReference type="STRING" id="1805425.AUJ30_01130"/>
<dbReference type="AlphaFoldDB" id="A0A1J4XVI7"/>
<organism evidence="1 2">
    <name type="scientific">Candidatus Wolfebacteria bacterium CG1_02_39_135</name>
    <dbReference type="NCBI Taxonomy" id="1805425"/>
    <lineage>
        <taxon>Bacteria</taxon>
        <taxon>Candidatus Wolfeibacteriota</taxon>
    </lineage>
</organism>
<name>A0A1J4XVI7_9BACT</name>
<evidence type="ECO:0000313" key="1">
    <source>
        <dbReference type="EMBL" id="OIO65363.1"/>
    </source>
</evidence>